<evidence type="ECO:0000313" key="2">
    <source>
        <dbReference type="EMBL" id="EKC31886.1"/>
    </source>
</evidence>
<protein>
    <submittedName>
        <fullName evidence="2">Uncharacterized protein</fullName>
    </submittedName>
</protein>
<feature type="compositionally biased region" description="Polar residues" evidence="1">
    <location>
        <begin position="104"/>
        <end position="128"/>
    </location>
</feature>
<dbReference type="EMBL" id="JH817078">
    <property type="protein sequence ID" value="EKC31886.1"/>
    <property type="molecule type" value="Genomic_DNA"/>
</dbReference>
<feature type="compositionally biased region" description="Polar residues" evidence="1">
    <location>
        <begin position="347"/>
        <end position="361"/>
    </location>
</feature>
<feature type="compositionally biased region" description="Gly residues" evidence="1">
    <location>
        <begin position="70"/>
        <end position="81"/>
    </location>
</feature>
<feature type="compositionally biased region" description="Polar residues" evidence="1">
    <location>
        <begin position="154"/>
        <end position="167"/>
    </location>
</feature>
<feature type="compositionally biased region" description="Low complexity" evidence="1">
    <location>
        <begin position="228"/>
        <end position="238"/>
    </location>
</feature>
<dbReference type="InParanoid" id="K1RCM8"/>
<name>K1RCM8_MAGGI</name>
<dbReference type="AlphaFoldDB" id="K1RCM8"/>
<accession>K1RCM8</accession>
<evidence type="ECO:0000256" key="1">
    <source>
        <dbReference type="SAM" id="MobiDB-lite"/>
    </source>
</evidence>
<proteinExistence type="predicted"/>
<feature type="region of interest" description="Disordered" evidence="1">
    <location>
        <begin position="288"/>
        <end position="361"/>
    </location>
</feature>
<feature type="compositionally biased region" description="Polar residues" evidence="1">
    <location>
        <begin position="85"/>
        <end position="96"/>
    </location>
</feature>
<feature type="compositionally biased region" description="Polar residues" evidence="1">
    <location>
        <begin position="192"/>
        <end position="227"/>
    </location>
</feature>
<feature type="compositionally biased region" description="Low complexity" evidence="1">
    <location>
        <begin position="313"/>
        <end position="343"/>
    </location>
</feature>
<gene>
    <name evidence="2" type="ORF">CGI_10018865</name>
</gene>
<feature type="compositionally biased region" description="Gly residues" evidence="1">
    <location>
        <begin position="239"/>
        <end position="250"/>
    </location>
</feature>
<dbReference type="HOGENOM" id="CLU_767810_0_0_1"/>
<sequence>MCFSWQSFHRGCRGNGQLNPLGAQNNPLQGLGQLPFQMPSVNPIGGNNGAQDLLPGFTFPDNSALTSNPGNGGTTTQGGGIDLSSLFNQGSGTETPSIDFASLFGNTAGSDTTQTSPDTNLQNLFQAMQNAGPPPGNNANNGNQASNPFAGLTAGNQPSQGSQSTNPFGLPGNIPFSANQGSPFGGAPGGNPFQTFQGNPGNPTSGIPGLNTANFGNQDNSQSSGAQGNNPFGNIPFGGMPGLPAPGGQGNNPFGGQPGSNPFAGLPGLGGFPGGNMTGLPFGGAGGLPPFMPGFPGGFPQLPPNGGGGQGSGNSPFSSQSSIPSNSPFSGSSSSGTDPFSSFRGTDLTNIQIPGTSPFSR</sequence>
<reference evidence="2" key="1">
    <citation type="journal article" date="2012" name="Nature">
        <title>The oyster genome reveals stress adaptation and complexity of shell formation.</title>
        <authorList>
            <person name="Zhang G."/>
            <person name="Fang X."/>
            <person name="Guo X."/>
            <person name="Li L."/>
            <person name="Luo R."/>
            <person name="Xu F."/>
            <person name="Yang P."/>
            <person name="Zhang L."/>
            <person name="Wang X."/>
            <person name="Qi H."/>
            <person name="Xiong Z."/>
            <person name="Que H."/>
            <person name="Xie Y."/>
            <person name="Holland P.W."/>
            <person name="Paps J."/>
            <person name="Zhu Y."/>
            <person name="Wu F."/>
            <person name="Chen Y."/>
            <person name="Wang J."/>
            <person name="Peng C."/>
            <person name="Meng J."/>
            <person name="Yang L."/>
            <person name="Liu J."/>
            <person name="Wen B."/>
            <person name="Zhang N."/>
            <person name="Huang Z."/>
            <person name="Zhu Q."/>
            <person name="Feng Y."/>
            <person name="Mount A."/>
            <person name="Hedgecock D."/>
            <person name="Xu Z."/>
            <person name="Liu Y."/>
            <person name="Domazet-Loso T."/>
            <person name="Du Y."/>
            <person name="Sun X."/>
            <person name="Zhang S."/>
            <person name="Liu B."/>
            <person name="Cheng P."/>
            <person name="Jiang X."/>
            <person name="Li J."/>
            <person name="Fan D."/>
            <person name="Wang W."/>
            <person name="Fu W."/>
            <person name="Wang T."/>
            <person name="Wang B."/>
            <person name="Zhang J."/>
            <person name="Peng Z."/>
            <person name="Li Y."/>
            <person name="Li N."/>
            <person name="Wang J."/>
            <person name="Chen M."/>
            <person name="He Y."/>
            <person name="Tan F."/>
            <person name="Song X."/>
            <person name="Zheng Q."/>
            <person name="Huang R."/>
            <person name="Yang H."/>
            <person name="Du X."/>
            <person name="Chen L."/>
            <person name="Yang M."/>
            <person name="Gaffney P.M."/>
            <person name="Wang S."/>
            <person name="Luo L."/>
            <person name="She Z."/>
            <person name="Ming Y."/>
            <person name="Huang W."/>
            <person name="Zhang S."/>
            <person name="Huang B."/>
            <person name="Zhang Y."/>
            <person name="Qu T."/>
            <person name="Ni P."/>
            <person name="Miao G."/>
            <person name="Wang J."/>
            <person name="Wang Q."/>
            <person name="Steinberg C.E."/>
            <person name="Wang H."/>
            <person name="Li N."/>
            <person name="Qian L."/>
            <person name="Zhang G."/>
            <person name="Li Y."/>
            <person name="Yang H."/>
            <person name="Liu X."/>
            <person name="Wang J."/>
            <person name="Yin Y."/>
            <person name="Wang J."/>
        </authorList>
    </citation>
    <scope>NUCLEOTIDE SEQUENCE [LARGE SCALE GENOMIC DNA]</scope>
    <source>
        <strain evidence="2">05x7-T-G4-1.051#20</strain>
    </source>
</reference>
<feature type="region of interest" description="Disordered" evidence="1">
    <location>
        <begin position="63"/>
        <end position="270"/>
    </location>
</feature>
<organism evidence="2">
    <name type="scientific">Magallana gigas</name>
    <name type="common">Pacific oyster</name>
    <name type="synonym">Crassostrea gigas</name>
    <dbReference type="NCBI Taxonomy" id="29159"/>
    <lineage>
        <taxon>Eukaryota</taxon>
        <taxon>Metazoa</taxon>
        <taxon>Spiralia</taxon>
        <taxon>Lophotrochozoa</taxon>
        <taxon>Mollusca</taxon>
        <taxon>Bivalvia</taxon>
        <taxon>Autobranchia</taxon>
        <taxon>Pteriomorphia</taxon>
        <taxon>Ostreida</taxon>
        <taxon>Ostreoidea</taxon>
        <taxon>Ostreidae</taxon>
        <taxon>Magallana</taxon>
    </lineage>
</organism>
<feature type="compositionally biased region" description="Low complexity" evidence="1">
    <location>
        <begin position="251"/>
        <end position="266"/>
    </location>
</feature>